<dbReference type="InterPro" id="IPR013830">
    <property type="entry name" value="SGNH_hydro"/>
</dbReference>
<dbReference type="SUPFAM" id="SSF52266">
    <property type="entry name" value="SGNH hydrolase"/>
    <property type="match status" value="1"/>
</dbReference>
<dbReference type="Pfam" id="PF13472">
    <property type="entry name" value="Lipase_GDSL_2"/>
    <property type="match status" value="1"/>
</dbReference>
<dbReference type="AlphaFoldDB" id="A0A7I4YZX6"/>
<accession>A0A7I4YZX6</accession>
<dbReference type="InterPro" id="IPR037460">
    <property type="entry name" value="SEST-like"/>
</dbReference>
<dbReference type="Proteomes" id="UP000025227">
    <property type="component" value="Unplaced"/>
</dbReference>
<keyword evidence="2" id="KW-1185">Reference proteome</keyword>
<reference evidence="3" key="1">
    <citation type="submission" date="2020-12" db="UniProtKB">
        <authorList>
            <consortium name="WormBaseParasite"/>
        </authorList>
    </citation>
    <scope>IDENTIFICATION</scope>
    <source>
        <strain evidence="3">MHco3</strain>
    </source>
</reference>
<evidence type="ECO:0000259" key="1">
    <source>
        <dbReference type="Pfam" id="PF13472"/>
    </source>
</evidence>
<evidence type="ECO:0000313" key="2">
    <source>
        <dbReference type="Proteomes" id="UP000025227"/>
    </source>
</evidence>
<dbReference type="InterPro" id="IPR036514">
    <property type="entry name" value="SGNH_hydro_sf"/>
</dbReference>
<proteinExistence type="predicted"/>
<organism evidence="2 3">
    <name type="scientific">Haemonchus contortus</name>
    <name type="common">Barber pole worm</name>
    <dbReference type="NCBI Taxonomy" id="6289"/>
    <lineage>
        <taxon>Eukaryota</taxon>
        <taxon>Metazoa</taxon>
        <taxon>Ecdysozoa</taxon>
        <taxon>Nematoda</taxon>
        <taxon>Chromadorea</taxon>
        <taxon>Rhabditida</taxon>
        <taxon>Rhabditina</taxon>
        <taxon>Rhabditomorpha</taxon>
        <taxon>Strongyloidea</taxon>
        <taxon>Trichostrongylidae</taxon>
        <taxon>Haemonchus</taxon>
    </lineage>
</organism>
<dbReference type="Gene3D" id="3.40.50.1110">
    <property type="entry name" value="SGNH hydrolase"/>
    <property type="match status" value="1"/>
</dbReference>
<dbReference type="GO" id="GO:0016788">
    <property type="term" value="F:hydrolase activity, acting on ester bonds"/>
    <property type="evidence" value="ECO:0007669"/>
    <property type="project" value="InterPro"/>
</dbReference>
<dbReference type="OMA" id="FHLINNW"/>
<dbReference type="CDD" id="cd01823">
    <property type="entry name" value="SEST_like"/>
    <property type="match status" value="1"/>
</dbReference>
<protein>
    <submittedName>
        <fullName evidence="3">SGNH_hydro domain-containing protein</fullName>
    </submittedName>
</protein>
<dbReference type="WBParaSite" id="HCON_00163240-00002">
    <property type="protein sequence ID" value="HCON_00163240-00002"/>
    <property type="gene ID" value="HCON_00163240"/>
</dbReference>
<dbReference type="PANTHER" id="PTHR37981">
    <property type="entry name" value="LIPASE 2"/>
    <property type="match status" value="1"/>
</dbReference>
<evidence type="ECO:0000313" key="3">
    <source>
        <dbReference type="WBParaSite" id="HCON_00163240-00002"/>
    </source>
</evidence>
<sequence>MILGTSSFFYFFQLLNNWPRLLMFVWDCSQGSLLHRVPIEVRTHSSSLDLHRKRLINSADEFDQYYGLISVSACNLSLPANITYHWQHYFNSRRVDSVESEHCFATLHCTKDGIHSVHLSILSGNGDVIATGERSFEMRPLWFAIIGDSFASGEGNPDVYQHDGKSAQWLDERCHRSSTSFAAQVFKEIAAVQSQMYLTFLACAGATVENGILKSESGSASQLTVLESISTLRGRGPDVVILTLGGNDIGFSDIINALVHENARFDISLMDMRFFFVSHQLDLVAERFAAMGTGSVFVPQYFDFTKNQYGEVDASCIGSGEMSTSSMTFAERRILRRLNTLLFKKGVQHNWHVATAIPALFARRGICSSQSFIRSREESIALQGNAMGAFHPNELGHRAVAQEILRNLRECGVVDAP</sequence>
<feature type="domain" description="SGNH hydrolase-type esterase" evidence="1">
    <location>
        <begin position="146"/>
        <end position="399"/>
    </location>
</feature>
<dbReference type="OrthoDB" id="21678at2759"/>
<name>A0A7I4YZX6_HAECO</name>
<dbReference type="PANTHER" id="PTHR37981:SF1">
    <property type="entry name" value="SGNH HYDROLASE-TYPE ESTERASE DOMAIN-CONTAINING PROTEIN"/>
    <property type="match status" value="1"/>
</dbReference>
<dbReference type="GO" id="GO:0006629">
    <property type="term" value="P:lipid metabolic process"/>
    <property type="evidence" value="ECO:0007669"/>
    <property type="project" value="TreeGrafter"/>
</dbReference>